<proteinExistence type="inferred from homology"/>
<dbReference type="InterPro" id="IPR027417">
    <property type="entry name" value="P-loop_NTPase"/>
</dbReference>
<keyword evidence="5 7" id="KW-0418">Kinase</keyword>
<dbReference type="HAMAP" id="MF_00234">
    <property type="entry name" value="Adenylate_kinase_AdkA"/>
    <property type="match status" value="1"/>
</dbReference>
<sequence length="191" mass="21213">MGKKVVVTGVPGVGKTTVVTGALEQLMDEGITYTSINFGTFMYEVAVREKIVENRDEMRKLDRTIQKRLQKEAAAGIAAASGTMNVIIDTHSSVKTPAGYLAGLPEWVLRELMPDVIVLVETDEDQILQRRLGDESRVRDMEGARSIAEHQQFNRSLAAAYAMLTGCTVKIVRNEDFLLDRAVREMADILR</sequence>
<keyword evidence="3 7" id="KW-0808">Transferase</keyword>
<dbReference type="NCBIfam" id="NF003122">
    <property type="entry name" value="PRK04040.1"/>
    <property type="match status" value="1"/>
</dbReference>
<dbReference type="SUPFAM" id="SSF52540">
    <property type="entry name" value="P-loop containing nucleoside triphosphate hydrolases"/>
    <property type="match status" value="1"/>
</dbReference>
<evidence type="ECO:0000256" key="6">
    <source>
        <dbReference type="ARBA" id="ARBA00022840"/>
    </source>
</evidence>
<evidence type="ECO:0000256" key="4">
    <source>
        <dbReference type="ARBA" id="ARBA00022741"/>
    </source>
</evidence>
<dbReference type="EC" id="2.7.4.3" evidence="7"/>
<protein>
    <submittedName>
        <fullName evidence="7">Adenylate kinase, archaeal type</fullName>
        <ecNumber evidence="7">2.7.4.3</ecNumber>
    </submittedName>
</protein>
<evidence type="ECO:0000313" key="7">
    <source>
        <dbReference type="EMBL" id="KUG20406.1"/>
    </source>
</evidence>
<accession>A0A0W8FHM8</accession>
<evidence type="ECO:0000256" key="5">
    <source>
        <dbReference type="ARBA" id="ARBA00022777"/>
    </source>
</evidence>
<comment type="caution">
    <text evidence="7">The sequence shown here is derived from an EMBL/GenBank/DDBJ whole genome shotgun (WGS) entry which is preliminary data.</text>
</comment>
<reference evidence="7" key="1">
    <citation type="journal article" date="2015" name="Proc. Natl. Acad. Sci. U.S.A.">
        <title>Networks of energetic and metabolic interactions define dynamics in microbial communities.</title>
        <authorList>
            <person name="Embree M."/>
            <person name="Liu J.K."/>
            <person name="Al-Bassam M.M."/>
            <person name="Zengler K."/>
        </authorList>
    </citation>
    <scope>NUCLEOTIDE SEQUENCE</scope>
</reference>
<dbReference type="AlphaFoldDB" id="A0A0W8FHM8"/>
<comment type="subcellular location">
    <subcellularLocation>
        <location evidence="1">Cytoplasm</location>
    </subcellularLocation>
</comment>
<evidence type="ECO:0000256" key="1">
    <source>
        <dbReference type="ARBA" id="ARBA00004496"/>
    </source>
</evidence>
<gene>
    <name evidence="7" type="ORF">ASZ90_009862</name>
</gene>
<dbReference type="GO" id="GO:0004017">
    <property type="term" value="F:AMP kinase activity"/>
    <property type="evidence" value="ECO:0007669"/>
    <property type="project" value="UniProtKB-EC"/>
</dbReference>
<name>A0A0W8FHM8_9ZZZZ</name>
<evidence type="ECO:0000256" key="2">
    <source>
        <dbReference type="ARBA" id="ARBA00022490"/>
    </source>
</evidence>
<dbReference type="EMBL" id="LNQE01001195">
    <property type="protein sequence ID" value="KUG20406.1"/>
    <property type="molecule type" value="Genomic_DNA"/>
</dbReference>
<keyword evidence="4" id="KW-0547">Nucleotide-binding</keyword>
<dbReference type="GO" id="GO:0005524">
    <property type="term" value="F:ATP binding"/>
    <property type="evidence" value="ECO:0007669"/>
    <property type="project" value="UniProtKB-KW"/>
</dbReference>
<dbReference type="GO" id="GO:0005737">
    <property type="term" value="C:cytoplasm"/>
    <property type="evidence" value="ECO:0007669"/>
    <property type="project" value="UniProtKB-SubCell"/>
</dbReference>
<evidence type="ECO:0000256" key="3">
    <source>
        <dbReference type="ARBA" id="ARBA00022679"/>
    </source>
</evidence>
<dbReference type="InterPro" id="IPR023477">
    <property type="entry name" value="Adenylate_kinase_AdkA"/>
</dbReference>
<keyword evidence="2" id="KW-0963">Cytoplasm</keyword>
<keyword evidence="6" id="KW-0067">ATP-binding</keyword>
<dbReference type="Pfam" id="PF13207">
    <property type="entry name" value="AAA_17"/>
    <property type="match status" value="1"/>
</dbReference>
<dbReference type="Gene3D" id="3.40.50.300">
    <property type="entry name" value="P-loop containing nucleotide triphosphate hydrolases"/>
    <property type="match status" value="1"/>
</dbReference>
<organism evidence="7">
    <name type="scientific">hydrocarbon metagenome</name>
    <dbReference type="NCBI Taxonomy" id="938273"/>
    <lineage>
        <taxon>unclassified sequences</taxon>
        <taxon>metagenomes</taxon>
        <taxon>ecological metagenomes</taxon>
    </lineage>
</organism>